<dbReference type="GO" id="GO:0008146">
    <property type="term" value="F:sulfotransferase activity"/>
    <property type="evidence" value="ECO:0007669"/>
    <property type="project" value="InterPro"/>
</dbReference>
<reference evidence="4 5" key="1">
    <citation type="submission" date="2018-04" db="EMBL/GenBank/DDBJ databases">
        <title>Genomic Encyclopedia of Archaeal and Bacterial Type Strains, Phase II (KMG-II): from individual species to whole genera.</title>
        <authorList>
            <person name="Goeker M."/>
        </authorList>
    </citation>
    <scope>NUCLEOTIDE SEQUENCE [LARGE SCALE GENOMIC DNA]</scope>
    <source>
        <strain evidence="4 5">DSM 12244</strain>
    </source>
</reference>
<dbReference type="Proteomes" id="UP000244092">
    <property type="component" value="Unassembled WGS sequence"/>
</dbReference>
<sequence>MTKVQTERLQDYSGPLTNTDVWEYFALRPDDIIVNTPPKCGTTWMLNIAMMLIYGRVVPEAGNREDSPWLDAGFRDQKAMAASQDSLTRRRCLKSHTPMDGIAYGVEPTYIVVYRHPADAHFSFRSHVENMKDNSDLIGMYPPDLSVGFRRFLDDPLTDAGTDDLTISSIVHHYAQAKTRQPNGNVHFFHYADLSRDLHGQITRLAGILDISLPAQTISDVTEANTFASMRKVAETSETRFDEKSPFRDQAGFFASGTSNKWEGRLTSEDIERYDALCASLLPPEDAAWLNWGDKLEP</sequence>
<comment type="similarity">
    <text evidence="1">Belongs to the sulfotransferase 1 family.</text>
</comment>
<evidence type="ECO:0000313" key="5">
    <source>
        <dbReference type="Proteomes" id="UP000244092"/>
    </source>
</evidence>
<evidence type="ECO:0000259" key="3">
    <source>
        <dbReference type="Pfam" id="PF00685"/>
    </source>
</evidence>
<gene>
    <name evidence="4" type="ORF">C8N31_1243</name>
</gene>
<dbReference type="SUPFAM" id="SSF52540">
    <property type="entry name" value="P-loop containing nucleoside triphosphate hydrolases"/>
    <property type="match status" value="1"/>
</dbReference>
<protein>
    <submittedName>
        <fullName evidence="4">Aryl sulfotransferase</fullName>
    </submittedName>
</protein>
<evidence type="ECO:0000256" key="1">
    <source>
        <dbReference type="ARBA" id="ARBA00005771"/>
    </source>
</evidence>
<keyword evidence="2 4" id="KW-0808">Transferase</keyword>
<dbReference type="EMBL" id="QBKU01000024">
    <property type="protein sequence ID" value="PTX60687.1"/>
    <property type="molecule type" value="Genomic_DNA"/>
</dbReference>
<evidence type="ECO:0000313" key="4">
    <source>
        <dbReference type="EMBL" id="PTX60687.1"/>
    </source>
</evidence>
<name>A0A2T6BXJ6_9RHOB</name>
<organism evidence="4 5">
    <name type="scientific">Sulfitobacter mediterraneus</name>
    <dbReference type="NCBI Taxonomy" id="83219"/>
    <lineage>
        <taxon>Bacteria</taxon>
        <taxon>Pseudomonadati</taxon>
        <taxon>Pseudomonadota</taxon>
        <taxon>Alphaproteobacteria</taxon>
        <taxon>Rhodobacterales</taxon>
        <taxon>Roseobacteraceae</taxon>
        <taxon>Sulfitobacter</taxon>
    </lineage>
</organism>
<dbReference type="OrthoDB" id="3399180at2"/>
<dbReference type="InterPro" id="IPR000863">
    <property type="entry name" value="Sulfotransferase_dom"/>
</dbReference>
<dbReference type="Pfam" id="PF00685">
    <property type="entry name" value="Sulfotransfer_1"/>
    <property type="match status" value="1"/>
</dbReference>
<dbReference type="InterPro" id="IPR027417">
    <property type="entry name" value="P-loop_NTPase"/>
</dbReference>
<evidence type="ECO:0000256" key="2">
    <source>
        <dbReference type="ARBA" id="ARBA00022679"/>
    </source>
</evidence>
<dbReference type="PANTHER" id="PTHR11783">
    <property type="entry name" value="SULFOTRANSFERASE SULT"/>
    <property type="match status" value="1"/>
</dbReference>
<dbReference type="AlphaFoldDB" id="A0A2T6BXJ6"/>
<accession>A0A2T6BXJ6</accession>
<dbReference type="RefSeq" id="WP_025050060.1">
    <property type="nucleotide sequence ID" value="NZ_QBKU01000024.1"/>
</dbReference>
<comment type="caution">
    <text evidence="4">The sequence shown here is derived from an EMBL/GenBank/DDBJ whole genome shotgun (WGS) entry which is preliminary data.</text>
</comment>
<feature type="domain" description="Sulfotransferase" evidence="3">
    <location>
        <begin position="29"/>
        <end position="280"/>
    </location>
</feature>
<proteinExistence type="inferred from homology"/>
<dbReference type="Gene3D" id="3.40.50.300">
    <property type="entry name" value="P-loop containing nucleotide triphosphate hydrolases"/>
    <property type="match status" value="1"/>
</dbReference>